<dbReference type="AlphaFoldDB" id="E5KZS4"/>
<accession>E5KZS4</accession>
<dbReference type="EMBL" id="HQ266696">
    <property type="protein sequence ID" value="ADP95504.1"/>
    <property type="molecule type" value="Genomic_DNA"/>
</dbReference>
<feature type="chain" id="PRO_5003196412" evidence="6">
    <location>
        <begin position="20"/>
        <end position="364"/>
    </location>
</feature>
<evidence type="ECO:0000259" key="7">
    <source>
        <dbReference type="Pfam" id="PF13016"/>
    </source>
</evidence>
<evidence type="ECO:0000256" key="5">
    <source>
        <dbReference type="SAM" id="MobiDB-lite"/>
    </source>
</evidence>
<dbReference type="GO" id="GO:0045735">
    <property type="term" value="F:nutrient reservoir activity"/>
    <property type="evidence" value="ECO:0007669"/>
    <property type="project" value="UniProtKB-KW"/>
</dbReference>
<dbReference type="PRINTS" id="PR00208">
    <property type="entry name" value="GLIADGLUTEN"/>
</dbReference>
<feature type="compositionally biased region" description="Pro residues" evidence="5">
    <location>
        <begin position="71"/>
        <end position="106"/>
    </location>
</feature>
<proteinExistence type="inferred from homology"/>
<gene>
    <name evidence="8" type="primary">sec2</name>
</gene>
<dbReference type="PANTHER" id="PTHR33454:SF16">
    <property type="entry name" value="GAMMA-GLIADIN"/>
    <property type="match status" value="1"/>
</dbReference>
<dbReference type="SUPFAM" id="SSF47699">
    <property type="entry name" value="Bifunctional inhibitor/lipid-transfer protein/seed storage 2S albumin"/>
    <property type="match status" value="1"/>
</dbReference>
<evidence type="ECO:0000256" key="2">
    <source>
        <dbReference type="ARBA" id="ARBA00022729"/>
    </source>
</evidence>
<dbReference type="InterPro" id="IPR001954">
    <property type="entry name" value="Glia_glutenin"/>
</dbReference>
<feature type="domain" description="Bifunctional inhibitor/plant lipid transfer protein/seed storage helical" evidence="7">
    <location>
        <begin position="208"/>
        <end position="284"/>
    </location>
</feature>
<protein>
    <submittedName>
        <fullName evidence="8">75k gamma secalin</fullName>
    </submittedName>
</protein>
<reference evidence="8" key="1">
    <citation type="journal article" date="2012" name="J. Cereal Sci.">
        <title>Structure and evolutionary relationships among paralogous genes within the Sec2 locus in rye.</title>
        <authorList>
            <person name="Wang Y."/>
            <person name="Zhang B."/>
            <person name="Liu B."/>
            <person name="Zhang H."/>
            <person name="Liu D."/>
        </authorList>
    </citation>
    <scope>NUCLEOTIDE SEQUENCE</scope>
    <source>
        <strain evidence="8">89-8</strain>
    </source>
</reference>
<dbReference type="Gene3D" id="1.10.110.10">
    <property type="entry name" value="Plant lipid-transfer and hydrophobic proteins"/>
    <property type="match status" value="1"/>
</dbReference>
<feature type="compositionally biased region" description="Low complexity" evidence="5">
    <location>
        <begin position="124"/>
        <end position="151"/>
    </location>
</feature>
<dbReference type="Pfam" id="PF13016">
    <property type="entry name" value="Gliadin"/>
    <property type="match status" value="1"/>
</dbReference>
<comment type="similarity">
    <text evidence="1">Belongs to the gliadin/glutenin family.</text>
</comment>
<keyword evidence="2 6" id="KW-0732">Signal</keyword>
<feature type="compositionally biased region" description="Pro residues" evidence="5">
    <location>
        <begin position="152"/>
        <end position="168"/>
    </location>
</feature>
<organism evidence="8">
    <name type="scientific">Triticum aestivum</name>
    <name type="common">Wheat</name>
    <dbReference type="NCBI Taxonomy" id="4565"/>
    <lineage>
        <taxon>Eukaryota</taxon>
        <taxon>Viridiplantae</taxon>
        <taxon>Streptophyta</taxon>
        <taxon>Embryophyta</taxon>
        <taxon>Tracheophyta</taxon>
        <taxon>Spermatophyta</taxon>
        <taxon>Magnoliopsida</taxon>
        <taxon>Liliopsida</taxon>
        <taxon>Poales</taxon>
        <taxon>Poaceae</taxon>
        <taxon>BOP clade</taxon>
        <taxon>Pooideae</taxon>
        <taxon>Triticodae</taxon>
        <taxon>Triticeae</taxon>
        <taxon>Triticinae</taxon>
        <taxon>Triticum</taxon>
    </lineage>
</organism>
<dbReference type="PANTHER" id="PTHR33454">
    <property type="entry name" value="PROLAMIN PPROL 14P"/>
    <property type="match status" value="1"/>
</dbReference>
<dbReference type="InterPro" id="IPR016140">
    <property type="entry name" value="Bifunc_inhib/LTP/seed_store"/>
</dbReference>
<keyword evidence="3" id="KW-0758">Storage protein</keyword>
<feature type="signal peptide" evidence="6">
    <location>
        <begin position="1"/>
        <end position="19"/>
    </location>
</feature>
<evidence type="ECO:0000256" key="3">
    <source>
        <dbReference type="ARBA" id="ARBA00022761"/>
    </source>
</evidence>
<feature type="compositionally biased region" description="Low complexity" evidence="5">
    <location>
        <begin position="32"/>
        <end position="70"/>
    </location>
</feature>
<feature type="compositionally biased region" description="Low complexity" evidence="5">
    <location>
        <begin position="107"/>
        <end position="116"/>
    </location>
</feature>
<dbReference type="PRINTS" id="PR00209">
    <property type="entry name" value="GLIADIN"/>
</dbReference>
<evidence type="ECO:0000313" key="8">
    <source>
        <dbReference type="EMBL" id="ADP95504.1"/>
    </source>
</evidence>
<evidence type="ECO:0000256" key="4">
    <source>
        <dbReference type="ARBA" id="ARBA00023129"/>
    </source>
</evidence>
<feature type="region of interest" description="Disordered" evidence="5">
    <location>
        <begin position="25"/>
        <end position="215"/>
    </location>
</feature>
<evidence type="ECO:0000256" key="6">
    <source>
        <dbReference type="SAM" id="SignalP"/>
    </source>
</evidence>
<feature type="compositionally biased region" description="Pro residues" evidence="5">
    <location>
        <begin position="178"/>
        <end position="188"/>
    </location>
</feature>
<dbReference type="InterPro" id="IPR036312">
    <property type="entry name" value="Bifun_inhib/LTP/seed_sf"/>
</dbReference>
<keyword evidence="4" id="KW-0708">Seed storage protein</keyword>
<name>E5KZS4_WHEAT</name>
<sequence>MKTLLMLAILAMATTIATANMQVNPSGQVQCPQQQPFPQPQQSSPQQPQQPFPQQSQQPFPQQPQQSSPQPLQPYPQQPFPQQPQQPYPQQPQQPFPQPPQQPYPQQPQQVTSQPQQPFPQAQPPQQSSPQSQQPYPQEPQQLFPQSQQPQQPFPQPQQPQQPFPQPQPQTQQSIPQPQQPFPQPQQPFPQSQEPFPQVQQPQQPSPQQQQPSIQLSLQQQLNPCKNVLLQQCSPVALVSSLRSKIFPQSECQVMQQQCCQQLAQIPQQLQCAAIHSVVHAIIMQQEQLEGVQILLPQSHQQHVGQGALAQVQGIIQPQQLSQLEVVRSLVLQNLPTMCNVYVPRQCSTTQAPFASIVTGIVGH</sequence>
<evidence type="ECO:0000256" key="1">
    <source>
        <dbReference type="ARBA" id="ARBA00007506"/>
    </source>
</evidence>
<feature type="compositionally biased region" description="Low complexity" evidence="5">
    <location>
        <begin position="189"/>
        <end position="215"/>
    </location>
</feature>